<name>A0ABN7RNA2_OIKDI</name>
<evidence type="ECO:0000313" key="4">
    <source>
        <dbReference type="Proteomes" id="UP001158576"/>
    </source>
</evidence>
<protein>
    <submittedName>
        <fullName evidence="3">Oidioi.mRNA.OKI2018_I69.PAR.g9064.t1.cds</fullName>
    </submittedName>
</protein>
<keyword evidence="1" id="KW-0175">Coiled coil</keyword>
<feature type="coiled-coil region" evidence="1">
    <location>
        <begin position="219"/>
        <end position="249"/>
    </location>
</feature>
<organism evidence="3 4">
    <name type="scientific">Oikopleura dioica</name>
    <name type="common">Tunicate</name>
    <dbReference type="NCBI Taxonomy" id="34765"/>
    <lineage>
        <taxon>Eukaryota</taxon>
        <taxon>Metazoa</taxon>
        <taxon>Chordata</taxon>
        <taxon>Tunicata</taxon>
        <taxon>Appendicularia</taxon>
        <taxon>Copelata</taxon>
        <taxon>Oikopleuridae</taxon>
        <taxon>Oikopleura</taxon>
    </lineage>
</organism>
<proteinExistence type="predicted"/>
<accession>A0ABN7RNA2</accession>
<evidence type="ECO:0000256" key="1">
    <source>
        <dbReference type="SAM" id="Coils"/>
    </source>
</evidence>
<evidence type="ECO:0000256" key="2">
    <source>
        <dbReference type="SAM" id="MobiDB-lite"/>
    </source>
</evidence>
<evidence type="ECO:0000313" key="3">
    <source>
        <dbReference type="EMBL" id="CAG5078711.1"/>
    </source>
</evidence>
<feature type="coiled-coil region" evidence="1">
    <location>
        <begin position="368"/>
        <end position="529"/>
    </location>
</feature>
<reference evidence="3 4" key="1">
    <citation type="submission" date="2021-04" db="EMBL/GenBank/DDBJ databases">
        <authorList>
            <person name="Bliznina A."/>
        </authorList>
    </citation>
    <scope>NUCLEOTIDE SEQUENCE [LARGE SCALE GENOMIC DNA]</scope>
</reference>
<gene>
    <name evidence="3" type="ORF">OKIOD_LOCUS622</name>
</gene>
<feature type="compositionally biased region" description="Basic and acidic residues" evidence="2">
    <location>
        <begin position="542"/>
        <end position="554"/>
    </location>
</feature>
<feature type="region of interest" description="Disordered" evidence="2">
    <location>
        <begin position="542"/>
        <end position="565"/>
    </location>
</feature>
<keyword evidence="4" id="KW-1185">Reference proteome</keyword>
<dbReference type="EMBL" id="OU015568">
    <property type="protein sequence ID" value="CAG5078711.1"/>
    <property type="molecule type" value="Genomic_DNA"/>
</dbReference>
<dbReference type="Proteomes" id="UP001158576">
    <property type="component" value="Chromosome PAR"/>
</dbReference>
<sequence>MVFRNSAKAPKVDDLSEFLKHINLLVLEVIHSISNLKGTSDEYGEKEDTYYAWYDKTSNELGKMHERLLDEDIKEDDLLEAAQNFKEMIESLNILRGKENDVKDAARNNDLEGIKLERNVGTEMRRMIKSFEDEEVQKEKENLVGNLTFMHEKMEETFYENGTMIFNDAEIIAEELSELVSNSSNRLPHGHPNASSWLEEALMVKEIIEESFTETEEAMAELLELHHTLKESIENLTKLTENATNWQNEVIDERDLVAYIDLLFYMQKRKLSDEEKKKADEIIKECVGTNPIKQLDEQFKKLNLTGLLEDQQMNPILAKDLSDRAAALGAKAAEFQKLVEEITQLTKDTQSININETSINQNQTNSTLEDFSEVNKKTKEELQKLEQLINAEEEDIVRNLTEKNQAVLDTNERAENVEEDIKKIVQEMKDTIETSRRRRNLRKLKSHKRREAEISARKEIIEINQQIDQLLEEIINYRENYRVLEETHLELGRYKTYVVDPVDEMTDAIAKLKERYQNAKMHIQSCLQDDCFQKKMIFNTRERDSSERPDDCPERPSAVPIMVRP</sequence>